<feature type="compositionally biased region" description="Low complexity" evidence="1">
    <location>
        <begin position="29"/>
        <end position="43"/>
    </location>
</feature>
<dbReference type="AlphaFoldDB" id="M7SV91"/>
<dbReference type="OrthoDB" id="18087at2759"/>
<evidence type="ECO:0000256" key="1">
    <source>
        <dbReference type="SAM" id="MobiDB-lite"/>
    </source>
</evidence>
<gene>
    <name evidence="3" type="ORF">UCREL1_4803</name>
</gene>
<protein>
    <submittedName>
        <fullName evidence="3">Putative nonsense-mediated mrna decay protein</fullName>
    </submittedName>
</protein>
<proteinExistence type="predicted"/>
<evidence type="ECO:0000259" key="2">
    <source>
        <dbReference type="Pfam" id="PF03467"/>
    </source>
</evidence>
<dbReference type="Proteomes" id="UP000012174">
    <property type="component" value="Unassembled WGS sequence"/>
</dbReference>
<dbReference type="STRING" id="1287681.M7SV91"/>
<feature type="region of interest" description="Disordered" evidence="1">
    <location>
        <begin position="1"/>
        <end position="44"/>
    </location>
</feature>
<feature type="compositionally biased region" description="Polar residues" evidence="1">
    <location>
        <begin position="1"/>
        <end position="24"/>
    </location>
</feature>
<reference evidence="4" key="1">
    <citation type="journal article" date="2013" name="Genome Announc.">
        <title>Draft genome sequence of the grapevine dieback fungus Eutypa lata UCR-EL1.</title>
        <authorList>
            <person name="Blanco-Ulate B."/>
            <person name="Rolshausen P.E."/>
            <person name="Cantu D."/>
        </authorList>
    </citation>
    <scope>NUCLEOTIDE SEQUENCE [LARGE SCALE GENOMIC DNA]</scope>
    <source>
        <strain evidence="4">UCR-EL1</strain>
    </source>
</reference>
<sequence length="95" mass="10078">MTSASTSRKVNANSNGVSQDNVGQPPNEGSKTGKTKSPPTGKKVVIRRLPPGMTAEEAWTILGDQWKDGNGKVDWSQFHTGSISQESVATPIIAK</sequence>
<dbReference type="EMBL" id="KB706291">
    <property type="protein sequence ID" value="EMR68177.1"/>
    <property type="molecule type" value="Genomic_DNA"/>
</dbReference>
<evidence type="ECO:0000313" key="3">
    <source>
        <dbReference type="EMBL" id="EMR68177.1"/>
    </source>
</evidence>
<dbReference type="KEGG" id="ela:UCREL1_4803"/>
<name>M7SV91_EUTLA</name>
<keyword evidence="4" id="KW-1185">Reference proteome</keyword>
<dbReference type="Gene3D" id="3.30.70.330">
    <property type="match status" value="1"/>
</dbReference>
<dbReference type="HOGENOM" id="CLU_2372813_0_0_1"/>
<dbReference type="InterPro" id="IPR012677">
    <property type="entry name" value="Nucleotide-bd_a/b_plait_sf"/>
</dbReference>
<feature type="domain" description="UPF3" evidence="2">
    <location>
        <begin position="41"/>
        <end position="92"/>
    </location>
</feature>
<dbReference type="Pfam" id="PF03467">
    <property type="entry name" value="Smg4_UPF3"/>
    <property type="match status" value="1"/>
</dbReference>
<accession>M7SV91</accession>
<evidence type="ECO:0000313" key="4">
    <source>
        <dbReference type="Proteomes" id="UP000012174"/>
    </source>
</evidence>
<dbReference type="InterPro" id="IPR005120">
    <property type="entry name" value="UPF3_dom"/>
</dbReference>
<organism evidence="3 4">
    <name type="scientific">Eutypa lata (strain UCR-EL1)</name>
    <name type="common">Grapevine dieback disease fungus</name>
    <name type="synonym">Eutypa armeniacae</name>
    <dbReference type="NCBI Taxonomy" id="1287681"/>
    <lineage>
        <taxon>Eukaryota</taxon>
        <taxon>Fungi</taxon>
        <taxon>Dikarya</taxon>
        <taxon>Ascomycota</taxon>
        <taxon>Pezizomycotina</taxon>
        <taxon>Sordariomycetes</taxon>
        <taxon>Xylariomycetidae</taxon>
        <taxon>Xylariales</taxon>
        <taxon>Diatrypaceae</taxon>
        <taxon>Eutypa</taxon>
    </lineage>
</organism>